<name>A0A1G7AD68_9PROT</name>
<proteinExistence type="predicted"/>
<dbReference type="AlphaFoldDB" id="A0A1G7AD68"/>
<keyword evidence="1" id="KW-1133">Transmembrane helix</keyword>
<sequence>MTHEWIWLGWALFLILAWPHAQRFKHKDARPIAAYLIFIMTCSLAASLVFFMGTWAVAQTAAGSEISSWATLLIVVAAVFLAVVAGNYAIRRPPPSEPEEPQ</sequence>
<feature type="transmembrane region" description="Helical" evidence="1">
    <location>
        <begin position="69"/>
        <end position="90"/>
    </location>
</feature>
<dbReference type="EMBL" id="FNAK01000004">
    <property type="protein sequence ID" value="SDE11975.1"/>
    <property type="molecule type" value="Genomic_DNA"/>
</dbReference>
<dbReference type="RefSeq" id="WP_068303834.1">
    <property type="nucleotide sequence ID" value="NZ_FNAK01000004.1"/>
</dbReference>
<reference evidence="2 3" key="1">
    <citation type="submission" date="2016-10" db="EMBL/GenBank/DDBJ databases">
        <authorList>
            <person name="de Groot N.N."/>
        </authorList>
    </citation>
    <scope>NUCLEOTIDE SEQUENCE [LARGE SCALE GENOMIC DNA]</scope>
    <source>
        <strain evidence="2 3">CGMCC 1.9109</strain>
    </source>
</reference>
<keyword evidence="1" id="KW-0472">Membrane</keyword>
<protein>
    <submittedName>
        <fullName evidence="2">Uncharacterized protein</fullName>
    </submittedName>
</protein>
<feature type="transmembrane region" description="Helical" evidence="1">
    <location>
        <begin position="33"/>
        <end position="57"/>
    </location>
</feature>
<evidence type="ECO:0000313" key="3">
    <source>
        <dbReference type="Proteomes" id="UP000183685"/>
    </source>
</evidence>
<feature type="transmembrane region" description="Helical" evidence="1">
    <location>
        <begin position="6"/>
        <end position="21"/>
    </location>
</feature>
<organism evidence="2 3">
    <name type="scientific">Kordiimonas lacus</name>
    <dbReference type="NCBI Taxonomy" id="637679"/>
    <lineage>
        <taxon>Bacteria</taxon>
        <taxon>Pseudomonadati</taxon>
        <taxon>Pseudomonadota</taxon>
        <taxon>Alphaproteobacteria</taxon>
        <taxon>Kordiimonadales</taxon>
        <taxon>Kordiimonadaceae</taxon>
        <taxon>Kordiimonas</taxon>
    </lineage>
</organism>
<accession>A0A1G7AD68</accession>
<dbReference type="Proteomes" id="UP000183685">
    <property type="component" value="Unassembled WGS sequence"/>
</dbReference>
<keyword evidence="3" id="KW-1185">Reference proteome</keyword>
<evidence type="ECO:0000256" key="1">
    <source>
        <dbReference type="SAM" id="Phobius"/>
    </source>
</evidence>
<gene>
    <name evidence="2" type="ORF">SAMN04488071_2161</name>
</gene>
<keyword evidence="1" id="KW-0812">Transmembrane</keyword>
<evidence type="ECO:0000313" key="2">
    <source>
        <dbReference type="EMBL" id="SDE11975.1"/>
    </source>
</evidence>